<protein>
    <submittedName>
        <fullName evidence="7">Uncharacterized protein LOC118407280</fullName>
    </submittedName>
</protein>
<evidence type="ECO:0000256" key="3">
    <source>
        <dbReference type="SAM" id="SignalP"/>
    </source>
</evidence>
<dbReference type="Pfam" id="PF00754">
    <property type="entry name" value="F5_F8_type_C"/>
    <property type="match status" value="1"/>
</dbReference>
<dbReference type="InterPro" id="IPR003609">
    <property type="entry name" value="Pan_app"/>
</dbReference>
<dbReference type="Proteomes" id="UP000001554">
    <property type="component" value="Unplaced"/>
</dbReference>
<dbReference type="KEGG" id="bfo:118407280"/>
<gene>
    <name evidence="7" type="primary">LOC118407280</name>
</gene>
<dbReference type="Gene3D" id="3.50.4.10">
    <property type="entry name" value="Hepatocyte Growth Factor"/>
    <property type="match status" value="4"/>
</dbReference>
<sequence length="1006" mass="110084">MLRVGKALFLVINIAVLGLCAADPTWNAIDGRLKFVSVGSKGVWGVNSNDDIYYRSGTQENGGSSGSGWEHIAGKLKQISSGHSVWGVNANDDIFIRQGVTASSPTGTSWLNVVGKLKQLDVSSTANQVWGVNSNDNIYRRTGISTEEPAGTNWEQIDGLLKHVSVGPAGVWGVNANDDIFYRTGTFGNEASAGSGWEHIAGKLKQISSGDNIVWGVNVNDDIFIREGISSSTPAGTGWRQIPGKLKQVEASPESQQAWGVNSGDLIYHRTSPPTTDPSGRPTWNAIDGRLKFVSVGSKGVWGVNSNDDIFYRTGTQENGQSSGSGWENIAGKLKQISSGHSVWGVNANDDIFIRQGVTASSPTGTSWLNVEGKLKQLDVSSTANQVWGVNSNDNIYRRTGISTDNPAGTSWEQLDGLLKFVSVGPAGVWGVNANDDIFYRTGTFGNEASAGSGWENIEGKLKQISSGDNIVWGVNVNDDIFIREGISSSNPTGTGWRKIPGKLKQIEASSSGQQAWGVNSGDLIFQRNLNARRLPSGLQLTTIDGYSVRAGDCPGNDIWSIYGDGITLQHCADRCASHPDCVSFMFHDNKRCFPKTKTCTDTTKDNPKNVFYDKELAAQQLLEAEGYNVRVGDCPGNDIWSIYGDGITLEDCAERCTSHPDCVAFMFFDNKRCFPKTKTCKDTSKDNPKNVFYDKKIDPPPVASGFTARRGDCPGNDIWSIYGDGITLEDCAERCTSHPECVAFMFHDNKRCFPKTKTCKDTTKDNPKNVFYDKEIERPPPVNGFSVRRGDCPGNDIWSIYGDGITLQDCADRCASHPDCVSFMFFNNKRCFPKTKTCKDTSNDNPKNVFYDKDIVLMTASSQRGPGFSATNSELDLQETSTTAGAWSAQRPWLMFDFGRPKKVTSVVTQGRSYSPDWPGDSHSEWVTSYSISFGNESGDDAWYFGNDGEIVVFEGNTDRDSKVRHDLSEFSGPITARYVKIHPRTWHGWVSMRAELGTDPYSDV</sequence>
<comment type="similarity">
    <text evidence="2">Belongs to the tectonin family.</text>
</comment>
<dbReference type="InterPro" id="IPR000421">
    <property type="entry name" value="FA58C"/>
</dbReference>
<feature type="signal peptide" evidence="3">
    <location>
        <begin position="1"/>
        <end position="22"/>
    </location>
</feature>
<evidence type="ECO:0000259" key="5">
    <source>
        <dbReference type="PROSITE" id="PS50948"/>
    </source>
</evidence>
<keyword evidence="3" id="KW-0732">Signal</keyword>
<accession>A0A9J7KKL5</accession>
<dbReference type="PROSITE" id="PS50022">
    <property type="entry name" value="FA58C_3"/>
    <property type="match status" value="1"/>
</dbReference>
<dbReference type="OrthoDB" id="166585at2759"/>
<evidence type="ECO:0000313" key="7">
    <source>
        <dbReference type="RefSeq" id="XP_035663628.1"/>
    </source>
</evidence>
<reference evidence="7" key="1">
    <citation type="submission" date="2025-08" db="UniProtKB">
        <authorList>
            <consortium name="RefSeq"/>
        </authorList>
    </citation>
    <scope>IDENTIFICATION</scope>
    <source>
        <strain evidence="7">S238N-H82</strain>
        <tissue evidence="7">Testes</tissue>
    </source>
</reference>
<dbReference type="SUPFAM" id="SSF49785">
    <property type="entry name" value="Galactose-binding domain-like"/>
    <property type="match status" value="1"/>
</dbReference>
<dbReference type="Gene3D" id="2.60.120.260">
    <property type="entry name" value="Galactose-binding domain-like"/>
    <property type="match status" value="1"/>
</dbReference>
<dbReference type="Pfam" id="PF00024">
    <property type="entry name" value="PAN_1"/>
    <property type="match status" value="4"/>
</dbReference>
<evidence type="ECO:0000313" key="6">
    <source>
        <dbReference type="Proteomes" id="UP000001554"/>
    </source>
</evidence>
<dbReference type="GeneID" id="118407280"/>
<dbReference type="SMART" id="SM00473">
    <property type="entry name" value="PAN_AP"/>
    <property type="match status" value="4"/>
</dbReference>
<dbReference type="InterPro" id="IPR006624">
    <property type="entry name" value="Beta-propeller_rpt_TECPR"/>
</dbReference>
<dbReference type="RefSeq" id="XP_035663628.1">
    <property type="nucleotide sequence ID" value="XM_035807735.1"/>
</dbReference>
<dbReference type="PROSITE" id="PS50948">
    <property type="entry name" value="PAN"/>
    <property type="match status" value="1"/>
</dbReference>
<keyword evidence="6" id="KW-1185">Reference proteome</keyword>
<dbReference type="PANTHER" id="PTHR23250:SF3">
    <property type="entry name" value="FISH-EGG LECTIN-LIKE ISOFORM X1-RELATED"/>
    <property type="match status" value="1"/>
</dbReference>
<dbReference type="PANTHER" id="PTHR23250">
    <property type="entry name" value="DYSFERLIN-RELATED"/>
    <property type="match status" value="1"/>
</dbReference>
<dbReference type="AlphaFoldDB" id="A0A9J7KKL5"/>
<dbReference type="Pfam" id="PF19193">
    <property type="entry name" value="Tectonin"/>
    <property type="match status" value="2"/>
</dbReference>
<dbReference type="CDD" id="cd00057">
    <property type="entry name" value="FA58C"/>
    <property type="match status" value="1"/>
</dbReference>
<organism evidence="6 7">
    <name type="scientific">Branchiostoma floridae</name>
    <name type="common">Florida lancelet</name>
    <name type="synonym">Amphioxus</name>
    <dbReference type="NCBI Taxonomy" id="7739"/>
    <lineage>
        <taxon>Eukaryota</taxon>
        <taxon>Metazoa</taxon>
        <taxon>Chordata</taxon>
        <taxon>Cephalochordata</taxon>
        <taxon>Leptocardii</taxon>
        <taxon>Amphioxiformes</taxon>
        <taxon>Branchiostomatidae</taxon>
        <taxon>Branchiostoma</taxon>
    </lineage>
</organism>
<feature type="domain" description="Apple" evidence="5">
    <location>
        <begin position="714"/>
        <end position="777"/>
    </location>
</feature>
<keyword evidence="1" id="KW-0430">Lectin</keyword>
<proteinExistence type="inferred from homology"/>
<dbReference type="GO" id="GO:0030246">
    <property type="term" value="F:carbohydrate binding"/>
    <property type="evidence" value="ECO:0007669"/>
    <property type="project" value="UniProtKB-KW"/>
</dbReference>
<dbReference type="InterPro" id="IPR008979">
    <property type="entry name" value="Galactose-bd-like_sf"/>
</dbReference>
<feature type="domain" description="F5/8 type C" evidence="4">
    <location>
        <begin position="839"/>
        <end position="1001"/>
    </location>
</feature>
<evidence type="ECO:0000256" key="2">
    <source>
        <dbReference type="ARBA" id="ARBA00038331"/>
    </source>
</evidence>
<evidence type="ECO:0000259" key="4">
    <source>
        <dbReference type="PROSITE" id="PS50022"/>
    </source>
</evidence>
<dbReference type="SMART" id="SM00706">
    <property type="entry name" value="TECPR"/>
    <property type="match status" value="12"/>
</dbReference>
<name>A0A9J7KKL5_BRAFL</name>
<feature type="chain" id="PRO_5039896427" evidence="3">
    <location>
        <begin position="23"/>
        <end position="1006"/>
    </location>
</feature>
<evidence type="ECO:0000256" key="1">
    <source>
        <dbReference type="ARBA" id="ARBA00022734"/>
    </source>
</evidence>
<dbReference type="InterPro" id="IPR051513">
    <property type="entry name" value="Tectonin_beta-prop"/>
</dbReference>